<accession>M0VH85</accession>
<dbReference type="Proteomes" id="UP000011116">
    <property type="component" value="Chromosome 7H"/>
</dbReference>
<proteinExistence type="predicted"/>
<dbReference type="EnsemblPlants" id="HORVU.MOREX.r3.7HG0736690.1">
    <property type="protein sequence ID" value="HORVU.MOREX.r3.7HG0736690.1"/>
    <property type="gene ID" value="HORVU.MOREX.r3.7HG0736690"/>
</dbReference>
<organism evidence="1 2">
    <name type="scientific">Hordeum vulgare subsp. vulgare</name>
    <name type="common">Domesticated barley</name>
    <dbReference type="NCBI Taxonomy" id="112509"/>
    <lineage>
        <taxon>Eukaryota</taxon>
        <taxon>Viridiplantae</taxon>
        <taxon>Streptophyta</taxon>
        <taxon>Embryophyta</taxon>
        <taxon>Tracheophyta</taxon>
        <taxon>Spermatophyta</taxon>
        <taxon>Magnoliopsida</taxon>
        <taxon>Liliopsida</taxon>
        <taxon>Poales</taxon>
        <taxon>Poaceae</taxon>
        <taxon>BOP clade</taxon>
        <taxon>Pooideae</taxon>
        <taxon>Triticodae</taxon>
        <taxon>Triticeae</taxon>
        <taxon>Hordeinae</taxon>
        <taxon>Hordeum</taxon>
    </lineage>
</organism>
<reference evidence="1" key="2">
    <citation type="submission" date="2020-10" db="EMBL/GenBank/DDBJ databases">
        <authorList>
            <person name="Scholz U."/>
            <person name="Mascher M."/>
            <person name="Fiebig A."/>
        </authorList>
    </citation>
    <scope>NUCLEOTIDE SEQUENCE [LARGE SCALE GENOMIC DNA]</scope>
    <source>
        <strain evidence="1">cv. Morex</strain>
    </source>
</reference>
<dbReference type="Gramene" id="HORVU.MOREX.r3.7HG0736690.1">
    <property type="protein sequence ID" value="HORVU.MOREX.r3.7HG0736690.1"/>
    <property type="gene ID" value="HORVU.MOREX.r3.7HG0736690"/>
</dbReference>
<dbReference type="AlphaFoldDB" id="M0VH85"/>
<evidence type="ECO:0000313" key="1">
    <source>
        <dbReference type="EnsemblPlants" id="HORVU.MOREX.r3.7HG0736690.1"/>
    </source>
</evidence>
<name>M0VH85_HORVV</name>
<reference evidence="2" key="1">
    <citation type="journal article" date="2012" name="Nature">
        <title>A physical, genetic and functional sequence assembly of the barley genome.</title>
        <authorList>
            <consortium name="The International Barley Genome Sequencing Consortium"/>
            <person name="Mayer K.F."/>
            <person name="Waugh R."/>
            <person name="Brown J.W."/>
            <person name="Schulman A."/>
            <person name="Langridge P."/>
            <person name="Platzer M."/>
            <person name="Fincher G.B."/>
            <person name="Muehlbauer G.J."/>
            <person name="Sato K."/>
            <person name="Close T.J."/>
            <person name="Wise R.P."/>
            <person name="Stein N."/>
        </authorList>
    </citation>
    <scope>NUCLEOTIDE SEQUENCE [LARGE SCALE GENOMIC DNA]</scope>
    <source>
        <strain evidence="2">cv. Morex</strain>
    </source>
</reference>
<reference evidence="1" key="3">
    <citation type="submission" date="2022-01" db="UniProtKB">
        <authorList>
            <consortium name="EnsemblPlants"/>
        </authorList>
    </citation>
    <scope>IDENTIFICATION</scope>
    <source>
        <strain evidence="1">subsp. vulgare</strain>
    </source>
</reference>
<dbReference type="PaxDb" id="4513-MLOC_28264.1"/>
<keyword evidence="2" id="KW-1185">Reference proteome</keyword>
<evidence type="ECO:0000313" key="2">
    <source>
        <dbReference type="Proteomes" id="UP000011116"/>
    </source>
</evidence>
<protein>
    <submittedName>
        <fullName evidence="1">Uncharacterized protein</fullName>
    </submittedName>
</protein>
<sequence>MEFMLSGPAAPMFCKAPPYRLTQDTTVRVSNEDPMLLSIIHQQGVAKYTPIRNKRLTLPTVPESSVSVPIPLAVIAPANTVEYAPVEFGFSPFELEVTHRSYPALISLGLYESAMMLTSSSELGSIWFKHDTPTPLEITGHKMKHQFDLDGEMTYRGMDAKVREFNEQEVLMMVGFDDPVWRCLTSPDASLYMSNLPNEESSAMLGSLFSTAILGYQLRACRLVQSVHIASLLVI</sequence>